<dbReference type="Pfam" id="PF01613">
    <property type="entry name" value="Flavin_Reduct"/>
    <property type="match status" value="1"/>
</dbReference>
<keyword evidence="5" id="KW-1185">Reference proteome</keyword>
<dbReference type="InterPro" id="IPR050268">
    <property type="entry name" value="NADH-dep_flavin_reductase"/>
</dbReference>
<dbReference type="RefSeq" id="WP_013384592.1">
    <property type="nucleotide sequence ID" value="NC_017384.1"/>
</dbReference>
<dbReference type="Gene3D" id="2.30.110.10">
    <property type="entry name" value="Electron Transport, Fmn-binding Protein, Chain A"/>
    <property type="match status" value="1"/>
</dbReference>
<accession>F9Y802</accession>
<reference evidence="4 5" key="1">
    <citation type="journal article" date="2011" name="J. Bacteriol.">
        <title>Complete genome sequence of the industrial strain Ketogulonicigenium vulgare WSH-001.</title>
        <authorList>
            <person name="Liu L."/>
            <person name="Li Y."/>
            <person name="Zhang J."/>
            <person name="Zhou Z."/>
            <person name="Liu J."/>
            <person name="Li X."/>
            <person name="Zhou J."/>
            <person name="Du G."/>
            <person name="Wang L."/>
            <person name="Chen J."/>
        </authorList>
    </citation>
    <scope>NUCLEOTIDE SEQUENCE [LARGE SCALE GENOMIC DNA]</scope>
    <source>
        <strain evidence="4 5">WSH-001</strain>
    </source>
</reference>
<dbReference type="SUPFAM" id="SSF50475">
    <property type="entry name" value="FMN-binding split barrel"/>
    <property type="match status" value="1"/>
</dbReference>
<dbReference type="PANTHER" id="PTHR30466">
    <property type="entry name" value="FLAVIN REDUCTASE"/>
    <property type="match status" value="1"/>
</dbReference>
<dbReference type="InterPro" id="IPR002563">
    <property type="entry name" value="Flavin_Rdtase-like_dom"/>
</dbReference>
<evidence type="ECO:0000313" key="5">
    <source>
        <dbReference type="Proteomes" id="UP000000692"/>
    </source>
</evidence>
<sequence>MNDMTNPPVDFRGAMRGLASGVSLVTTRGVDGAPHGMAATAVNSLSAAPPQLLICVNKSASMHGPLLASGLFAVSFLAREQADLVGLFSSPDQRHLRFAGAGWGQLVTGAPVQMEAIAALDCKIAQVIDAATHSLIIGAVIATRAAAQGAEPLVYFQGGAGGFTPLA</sequence>
<protein>
    <submittedName>
        <fullName evidence="4">FMN-binding flavin reductase domain protein</fullName>
        <ecNumber evidence="4">1.14.14.9</ecNumber>
    </submittedName>
</protein>
<evidence type="ECO:0000256" key="2">
    <source>
        <dbReference type="ARBA" id="ARBA00023002"/>
    </source>
</evidence>
<dbReference type="GO" id="GO:0010181">
    <property type="term" value="F:FMN binding"/>
    <property type="evidence" value="ECO:0007669"/>
    <property type="project" value="InterPro"/>
</dbReference>
<evidence type="ECO:0000313" key="4">
    <source>
        <dbReference type="EMBL" id="AEM41128.1"/>
    </source>
</evidence>
<dbReference type="Proteomes" id="UP000000692">
    <property type="component" value="Chromosome"/>
</dbReference>
<evidence type="ECO:0000256" key="1">
    <source>
        <dbReference type="ARBA" id="ARBA00008898"/>
    </source>
</evidence>
<name>F9Y802_KETVW</name>
<dbReference type="SMART" id="SM00903">
    <property type="entry name" value="Flavin_Reduct"/>
    <property type="match status" value="1"/>
</dbReference>
<dbReference type="EMBL" id="CP002018">
    <property type="protein sequence ID" value="AEM41128.1"/>
    <property type="molecule type" value="Genomic_DNA"/>
</dbReference>
<dbReference type="GO" id="GO:0042602">
    <property type="term" value="F:riboflavin reductase (NADPH) activity"/>
    <property type="evidence" value="ECO:0007669"/>
    <property type="project" value="TreeGrafter"/>
</dbReference>
<feature type="domain" description="Flavin reductase like" evidence="3">
    <location>
        <begin position="15"/>
        <end position="162"/>
    </location>
</feature>
<gene>
    <name evidence="4" type="ordered locus">KVU_1289</name>
</gene>
<dbReference type="KEGG" id="kvl:KVU_1289"/>
<dbReference type="GO" id="GO:0052881">
    <property type="term" value="F:4-hydroxyphenylacetate 3-monooxygenase activity"/>
    <property type="evidence" value="ECO:0007669"/>
    <property type="project" value="UniProtKB-EC"/>
</dbReference>
<keyword evidence="2 4" id="KW-0560">Oxidoreductase</keyword>
<dbReference type="AlphaFoldDB" id="F9Y802"/>
<organism evidence="4 5">
    <name type="scientific">Ketogulonicigenium vulgare (strain WSH-001)</name>
    <dbReference type="NCBI Taxonomy" id="759362"/>
    <lineage>
        <taxon>Bacteria</taxon>
        <taxon>Pseudomonadati</taxon>
        <taxon>Pseudomonadota</taxon>
        <taxon>Alphaproteobacteria</taxon>
        <taxon>Rhodobacterales</taxon>
        <taxon>Roseobacteraceae</taxon>
        <taxon>Ketogulonicigenium</taxon>
    </lineage>
</organism>
<evidence type="ECO:0000259" key="3">
    <source>
        <dbReference type="SMART" id="SM00903"/>
    </source>
</evidence>
<dbReference type="EC" id="1.14.14.9" evidence="4"/>
<dbReference type="eggNOG" id="COG1853">
    <property type="taxonomic scope" value="Bacteria"/>
</dbReference>
<comment type="similarity">
    <text evidence="1">Belongs to the non-flavoprotein flavin reductase family.</text>
</comment>
<dbReference type="HOGENOM" id="CLU_059021_2_1_5"/>
<dbReference type="InterPro" id="IPR012349">
    <property type="entry name" value="Split_barrel_FMN-bd"/>
</dbReference>
<dbReference type="OrthoDB" id="9789254at2"/>
<dbReference type="PANTHER" id="PTHR30466:SF11">
    <property type="entry name" value="FLAVIN-DEPENDENT MONOOXYGENASE, REDUCTASE SUBUNIT HSAB"/>
    <property type="match status" value="1"/>
</dbReference>
<proteinExistence type="inferred from homology"/>